<feature type="domain" description="Beta-lactamase-related" evidence="1">
    <location>
        <begin position="75"/>
        <end position="397"/>
    </location>
</feature>
<dbReference type="InterPro" id="IPR052794">
    <property type="entry name" value="Mito_Ser_Protease_LACTB"/>
</dbReference>
<evidence type="ECO:0000259" key="1">
    <source>
        <dbReference type="Pfam" id="PF00144"/>
    </source>
</evidence>
<proteinExistence type="predicted"/>
<evidence type="ECO:0000313" key="2">
    <source>
        <dbReference type="EMBL" id="GGA85110.1"/>
    </source>
</evidence>
<accession>A0A8J2U876</accession>
<organism evidence="2 3">
    <name type="scientific">Neiella marina</name>
    <dbReference type="NCBI Taxonomy" id="508461"/>
    <lineage>
        <taxon>Bacteria</taxon>
        <taxon>Pseudomonadati</taxon>
        <taxon>Pseudomonadota</taxon>
        <taxon>Gammaproteobacteria</taxon>
        <taxon>Alteromonadales</taxon>
        <taxon>Echinimonadaceae</taxon>
        <taxon>Neiella</taxon>
    </lineage>
</organism>
<sequence>MKLKLLFVASLALGLLLWKAAPIYQYLAHRGVVSFLPWTDFAAIPEPAPSISELYVAKYRDASNQALELLKVHRQQLNAPSINFAIAIDGALVWASAIGWRNVEQQIPAQLTTQYRIGSTSKALTAMAIARLVERQQIDLDTPIGGYLKPLPNASWRNITPRQLLSHTSGLPHYPDNRDYLGLYQTIALSQNYPTAAEALDVFDDSDLLFQPNADYHYSTFGTVLLSAVIEQIAGRPFDDFITAELFEPLQLNDTASEQQAIAQNRDSLAQFYWNNKGRSDQVKPWRQVDLSHRLAGGGFVSTSTDLARFGSAVLNGDVVNAETAATFFTPQLLANGQRTPDNYALGWRAPRYDFGNDLGNITFINHGGVSRGAQSILALLPEYGVAIAMNINSNTEQFTDFSSVIRPIMALFISLESS</sequence>
<dbReference type="GO" id="GO:0008233">
    <property type="term" value="F:peptidase activity"/>
    <property type="evidence" value="ECO:0007669"/>
    <property type="project" value="TreeGrafter"/>
</dbReference>
<dbReference type="OrthoDB" id="9799367at2"/>
<dbReference type="InterPro" id="IPR001466">
    <property type="entry name" value="Beta-lactam-related"/>
</dbReference>
<dbReference type="PANTHER" id="PTHR46520:SF1">
    <property type="entry name" value="SERINE BETA-LACTAMASE-LIKE PROTEIN LACTB, MITOCHONDRIAL"/>
    <property type="match status" value="1"/>
</dbReference>
<dbReference type="AlphaFoldDB" id="A0A8J2U876"/>
<dbReference type="Gene3D" id="3.40.710.10">
    <property type="entry name" value="DD-peptidase/beta-lactamase superfamily"/>
    <property type="match status" value="1"/>
</dbReference>
<dbReference type="RefSeq" id="WP_087506794.1">
    <property type="nucleotide sequence ID" value="NZ_BMDX01000017.1"/>
</dbReference>
<dbReference type="EMBL" id="BMDX01000017">
    <property type="protein sequence ID" value="GGA85110.1"/>
    <property type="molecule type" value="Genomic_DNA"/>
</dbReference>
<protein>
    <recommendedName>
        <fullName evidence="1">Beta-lactamase-related domain-containing protein</fullName>
    </recommendedName>
</protein>
<evidence type="ECO:0000313" key="3">
    <source>
        <dbReference type="Proteomes" id="UP000619743"/>
    </source>
</evidence>
<dbReference type="SUPFAM" id="SSF56601">
    <property type="entry name" value="beta-lactamase/transpeptidase-like"/>
    <property type="match status" value="1"/>
</dbReference>
<dbReference type="GO" id="GO:0019216">
    <property type="term" value="P:regulation of lipid metabolic process"/>
    <property type="evidence" value="ECO:0007669"/>
    <property type="project" value="TreeGrafter"/>
</dbReference>
<dbReference type="PANTHER" id="PTHR46520">
    <property type="entry name" value="SERINE BETA-LACTAMASE-LIKE PROTEIN LACTB, MITOCHONDRIAL"/>
    <property type="match status" value="1"/>
</dbReference>
<dbReference type="InterPro" id="IPR012338">
    <property type="entry name" value="Beta-lactam/transpept-like"/>
</dbReference>
<comment type="caution">
    <text evidence="2">The sequence shown here is derived from an EMBL/GenBank/DDBJ whole genome shotgun (WGS) entry which is preliminary data.</text>
</comment>
<dbReference type="GO" id="GO:0006508">
    <property type="term" value="P:proteolysis"/>
    <property type="evidence" value="ECO:0007669"/>
    <property type="project" value="TreeGrafter"/>
</dbReference>
<reference evidence="3" key="1">
    <citation type="journal article" date="2019" name="Int. J. Syst. Evol. Microbiol.">
        <title>The Global Catalogue of Microorganisms (GCM) 10K type strain sequencing project: providing services to taxonomists for standard genome sequencing and annotation.</title>
        <authorList>
            <consortium name="The Broad Institute Genomics Platform"/>
            <consortium name="The Broad Institute Genome Sequencing Center for Infectious Disease"/>
            <person name="Wu L."/>
            <person name="Ma J."/>
        </authorList>
    </citation>
    <scope>NUCLEOTIDE SEQUENCE [LARGE SCALE GENOMIC DNA]</scope>
    <source>
        <strain evidence="3">CGMCC 1.10130</strain>
    </source>
</reference>
<dbReference type="Proteomes" id="UP000619743">
    <property type="component" value="Unassembled WGS sequence"/>
</dbReference>
<dbReference type="Pfam" id="PF00144">
    <property type="entry name" value="Beta-lactamase"/>
    <property type="match status" value="1"/>
</dbReference>
<name>A0A8J2U876_9GAMM</name>
<keyword evidence="3" id="KW-1185">Reference proteome</keyword>
<gene>
    <name evidence="2" type="ORF">GCM10011369_28940</name>
</gene>